<comment type="cofactor">
    <cofactor evidence="1">
        <name>FAD</name>
        <dbReference type="ChEBI" id="CHEBI:57692"/>
    </cofactor>
</comment>
<dbReference type="Gene3D" id="3.30.465.10">
    <property type="match status" value="1"/>
</dbReference>
<dbReference type="SUPFAM" id="SSF56176">
    <property type="entry name" value="FAD-binding/transporter-associated domain-like"/>
    <property type="match status" value="1"/>
</dbReference>
<dbReference type="STRING" id="1810919.A0A3D8T4S9"/>
<keyword evidence="3" id="KW-0285">Flavoprotein</keyword>
<reference evidence="7 8" key="1">
    <citation type="journal article" date="2018" name="IMA Fungus">
        <title>IMA Genome-F 9: Draft genome sequence of Annulohypoxylon stygium, Aspergillus mulundensis, Berkeleyomyces basicola (syn. Thielaviopsis basicola), Ceratocystis smalleyi, two Cercospora beticola strains, Coleophoma cylindrospora, Fusarium fracticaudum, Phialophora cf. hyalina, and Morchella septimelata.</title>
        <authorList>
            <person name="Wingfield B.D."/>
            <person name="Bills G.F."/>
            <person name="Dong Y."/>
            <person name="Huang W."/>
            <person name="Nel W.J."/>
            <person name="Swalarsk-Parry B.S."/>
            <person name="Vaghefi N."/>
            <person name="Wilken P.M."/>
            <person name="An Z."/>
            <person name="de Beer Z.W."/>
            <person name="De Vos L."/>
            <person name="Chen L."/>
            <person name="Duong T.A."/>
            <person name="Gao Y."/>
            <person name="Hammerbacher A."/>
            <person name="Kikkert J.R."/>
            <person name="Li Y."/>
            <person name="Li H."/>
            <person name="Li K."/>
            <person name="Li Q."/>
            <person name="Liu X."/>
            <person name="Ma X."/>
            <person name="Naidoo K."/>
            <person name="Pethybridge S.J."/>
            <person name="Sun J."/>
            <person name="Steenkamp E.T."/>
            <person name="van der Nest M.A."/>
            <person name="van Wyk S."/>
            <person name="Wingfield M.J."/>
            <person name="Xiong C."/>
            <person name="Yue Q."/>
            <person name="Zhang X."/>
        </authorList>
    </citation>
    <scope>NUCLEOTIDE SEQUENCE [LARGE SCALE GENOMIC DNA]</scope>
    <source>
        <strain evidence="7 8">DSM 5745</strain>
    </source>
</reference>
<evidence type="ECO:0000313" key="8">
    <source>
        <dbReference type="Proteomes" id="UP000256690"/>
    </source>
</evidence>
<dbReference type="InterPro" id="IPR006094">
    <property type="entry name" value="Oxid_FAD_bind_N"/>
</dbReference>
<dbReference type="EMBL" id="PVWQ01000001">
    <property type="protein sequence ID" value="RDW93461.1"/>
    <property type="molecule type" value="Genomic_DNA"/>
</dbReference>
<protein>
    <recommendedName>
        <fullName evidence="6">FAD-binding PCMH-type domain-containing protein</fullName>
    </recommendedName>
</protein>
<dbReference type="OrthoDB" id="415825at2759"/>
<evidence type="ECO:0000256" key="2">
    <source>
        <dbReference type="ARBA" id="ARBA00005466"/>
    </source>
</evidence>
<comment type="similarity">
    <text evidence="2">Belongs to the oxygen-dependent FAD-linked oxidoreductase family.</text>
</comment>
<keyword evidence="4" id="KW-0274">FAD</keyword>
<dbReference type="PROSITE" id="PS51387">
    <property type="entry name" value="FAD_PCMH"/>
    <property type="match status" value="1"/>
</dbReference>
<evidence type="ECO:0000256" key="3">
    <source>
        <dbReference type="ARBA" id="ARBA00022630"/>
    </source>
</evidence>
<dbReference type="GO" id="GO:0071949">
    <property type="term" value="F:FAD binding"/>
    <property type="evidence" value="ECO:0007669"/>
    <property type="project" value="InterPro"/>
</dbReference>
<dbReference type="InterPro" id="IPR006093">
    <property type="entry name" value="Oxy_OxRdtase_FAD_BS"/>
</dbReference>
<evidence type="ECO:0000256" key="1">
    <source>
        <dbReference type="ARBA" id="ARBA00001974"/>
    </source>
</evidence>
<keyword evidence="8" id="KW-1185">Reference proteome</keyword>
<dbReference type="InterPro" id="IPR050416">
    <property type="entry name" value="FAD-linked_Oxidoreductase"/>
</dbReference>
<evidence type="ECO:0000256" key="4">
    <source>
        <dbReference type="ARBA" id="ARBA00022827"/>
    </source>
</evidence>
<dbReference type="InterPro" id="IPR036318">
    <property type="entry name" value="FAD-bd_PCMH-like_sf"/>
</dbReference>
<accession>A0A3D8T4S9</accession>
<evidence type="ECO:0000256" key="5">
    <source>
        <dbReference type="ARBA" id="ARBA00023002"/>
    </source>
</evidence>
<dbReference type="PROSITE" id="PS00862">
    <property type="entry name" value="OX2_COVAL_FAD"/>
    <property type="match status" value="1"/>
</dbReference>
<dbReference type="InterPro" id="IPR016167">
    <property type="entry name" value="FAD-bd_PCMH_sub1"/>
</dbReference>
<evidence type="ECO:0000259" key="6">
    <source>
        <dbReference type="PROSITE" id="PS51387"/>
    </source>
</evidence>
<evidence type="ECO:0000313" key="7">
    <source>
        <dbReference type="EMBL" id="RDW93461.1"/>
    </source>
</evidence>
<dbReference type="PANTHER" id="PTHR42973:SF39">
    <property type="entry name" value="FAD-BINDING PCMH-TYPE DOMAIN-CONTAINING PROTEIN"/>
    <property type="match status" value="1"/>
</dbReference>
<dbReference type="RefSeq" id="XP_026608644.1">
    <property type="nucleotide sequence ID" value="XM_026742799.1"/>
</dbReference>
<keyword evidence="5" id="KW-0560">Oxidoreductase</keyword>
<sequence>MEIVWRNGPSKENYEQERTKRLFNTDIPARFPLAIASARREQDVVDAVNLAISKNCRISVRAGGHSYAAWSVRSHAILLDLGDYRECGLDENDVACVSPSVTGRELHDFLLARGRFFPVGHCPDVGVGGYLLGGGMGWNQPNLGWACEHIVAVDVVTAAGERKRADAHQNSDLFWAARGGGPAFPGIVTRFYLRTFPAPGIMRSSGYIYSVEHYSTVFNWALGIAATFEHSIEIVAIGSYQTGIETPCITIALLAFGDDEDPIKTLLQGVENSHPDGAVSHWFCQETNLAEQFEFKAKAYPTGHRWYVDNAFVRNDVDVAAILQPAFTTLPTRKSLALWSSMIPLSRRGLPDMALSLHSDHYFAVYAVWEDESGDSRSRAWVDEIMESVGAQSVGSYLGELDFRSRRAEYWGKEQRTRLTEIRRKWDPANRICGCLGLEGLGLS</sequence>
<dbReference type="AlphaFoldDB" id="A0A3D8T4S9"/>
<dbReference type="Proteomes" id="UP000256690">
    <property type="component" value="Unassembled WGS sequence"/>
</dbReference>
<organism evidence="7 8">
    <name type="scientific">Aspergillus mulundensis</name>
    <dbReference type="NCBI Taxonomy" id="1810919"/>
    <lineage>
        <taxon>Eukaryota</taxon>
        <taxon>Fungi</taxon>
        <taxon>Dikarya</taxon>
        <taxon>Ascomycota</taxon>
        <taxon>Pezizomycotina</taxon>
        <taxon>Eurotiomycetes</taxon>
        <taxon>Eurotiomycetidae</taxon>
        <taxon>Eurotiales</taxon>
        <taxon>Aspergillaceae</taxon>
        <taxon>Aspergillus</taxon>
        <taxon>Aspergillus subgen. Nidulantes</taxon>
    </lineage>
</organism>
<comment type="caution">
    <text evidence="7">The sequence shown here is derived from an EMBL/GenBank/DDBJ whole genome shotgun (WGS) entry which is preliminary data.</text>
</comment>
<dbReference type="Gene3D" id="3.40.462.20">
    <property type="match status" value="1"/>
</dbReference>
<dbReference type="Gene3D" id="3.30.43.10">
    <property type="entry name" value="Uridine Diphospho-n-acetylenolpyruvylglucosamine Reductase, domain 2"/>
    <property type="match status" value="1"/>
</dbReference>
<gene>
    <name evidence="7" type="ORF">DSM5745_00783</name>
</gene>
<proteinExistence type="inferred from homology"/>
<dbReference type="GeneID" id="38111153"/>
<dbReference type="InterPro" id="IPR016166">
    <property type="entry name" value="FAD-bd_PCMH"/>
</dbReference>
<feature type="domain" description="FAD-binding PCMH-type" evidence="6">
    <location>
        <begin position="28"/>
        <end position="198"/>
    </location>
</feature>
<dbReference type="InterPro" id="IPR016169">
    <property type="entry name" value="FAD-bd_PCMH_sub2"/>
</dbReference>
<dbReference type="GO" id="GO:0016491">
    <property type="term" value="F:oxidoreductase activity"/>
    <property type="evidence" value="ECO:0007669"/>
    <property type="project" value="UniProtKB-KW"/>
</dbReference>
<dbReference type="Pfam" id="PF01565">
    <property type="entry name" value="FAD_binding_4"/>
    <property type="match status" value="1"/>
</dbReference>
<name>A0A3D8T4S9_9EURO</name>
<dbReference type="PANTHER" id="PTHR42973">
    <property type="entry name" value="BINDING OXIDOREDUCTASE, PUTATIVE (AFU_ORTHOLOGUE AFUA_1G17690)-RELATED"/>
    <property type="match status" value="1"/>
</dbReference>